<reference evidence="1 2" key="1">
    <citation type="journal article" date="2010" name="Proc. Natl. Acad. Sci. U.S.A.">
        <title>A Nitrospira metagenome illuminates the physiology and evolution of globally important nitrite-oxidizing bacteria.</title>
        <authorList>
            <person name="Lucker S."/>
            <person name="Wagner M."/>
            <person name="Maixner F."/>
            <person name="Pelletier E."/>
            <person name="Koch H."/>
            <person name="Vacherie B."/>
            <person name="Rattei T."/>
            <person name="Sinninghe Damste J."/>
            <person name="Spieck E."/>
            <person name="Le Paslier D."/>
            <person name="Daims H."/>
        </authorList>
    </citation>
    <scope>NUCLEOTIDE SEQUENCE [LARGE SCALE GENOMIC DNA]</scope>
</reference>
<accession>D8PGV5</accession>
<proteinExistence type="predicted"/>
<dbReference type="HOGENOM" id="CLU_2300683_0_0_0"/>
<dbReference type="EMBL" id="FP929003">
    <property type="protein sequence ID" value="CBK42492.1"/>
    <property type="molecule type" value="Genomic_DNA"/>
</dbReference>
<dbReference type="OrthoDB" id="9155873at2"/>
<name>D8PGV5_9BACT</name>
<gene>
    <name evidence="1" type="ORF">NIDE2787</name>
</gene>
<keyword evidence="2" id="KW-1185">Reference proteome</keyword>
<evidence type="ECO:0000313" key="2">
    <source>
        <dbReference type="Proteomes" id="UP000001660"/>
    </source>
</evidence>
<dbReference type="STRING" id="330214.NIDE2787"/>
<evidence type="ECO:0000313" key="1">
    <source>
        <dbReference type="EMBL" id="CBK42492.1"/>
    </source>
</evidence>
<organism evidence="1 2">
    <name type="scientific">Nitrospira defluvii</name>
    <dbReference type="NCBI Taxonomy" id="330214"/>
    <lineage>
        <taxon>Bacteria</taxon>
        <taxon>Pseudomonadati</taxon>
        <taxon>Nitrospirota</taxon>
        <taxon>Nitrospiria</taxon>
        <taxon>Nitrospirales</taxon>
        <taxon>Nitrospiraceae</taxon>
        <taxon>Nitrospira</taxon>
    </lineage>
</organism>
<protein>
    <submittedName>
        <fullName evidence="1">Uncharacterized protein</fullName>
    </submittedName>
</protein>
<sequence length="100" mass="10745">MAFNQVGDFWLAPGQSTRVHIALGGLVNEAEWGGHDFGAQWIMADGVGINPVRLMVSQHTKEKKPIRLHPGSPSPIVYSVTVTNIGEELAHFTIQGGGNV</sequence>
<dbReference type="KEGG" id="nde:NIDE2787"/>
<dbReference type="Proteomes" id="UP000001660">
    <property type="component" value="Chromosome"/>
</dbReference>
<dbReference type="AlphaFoldDB" id="D8PGV5"/>